<keyword evidence="2" id="KW-0472">Membrane</keyword>
<dbReference type="EMBL" id="JARJCN010000055">
    <property type="protein sequence ID" value="KAJ7080426.1"/>
    <property type="molecule type" value="Genomic_DNA"/>
</dbReference>
<comment type="caution">
    <text evidence="3">The sequence shown here is derived from an EMBL/GenBank/DDBJ whole genome shotgun (WGS) entry which is preliminary data.</text>
</comment>
<proteinExistence type="predicted"/>
<reference evidence="3" key="1">
    <citation type="submission" date="2023-03" db="EMBL/GenBank/DDBJ databases">
        <title>Massive genome expansion in bonnet fungi (Mycena s.s.) driven by repeated elements and novel gene families across ecological guilds.</title>
        <authorList>
            <consortium name="Lawrence Berkeley National Laboratory"/>
            <person name="Harder C.B."/>
            <person name="Miyauchi S."/>
            <person name="Viragh M."/>
            <person name="Kuo A."/>
            <person name="Thoen E."/>
            <person name="Andreopoulos B."/>
            <person name="Lu D."/>
            <person name="Skrede I."/>
            <person name="Drula E."/>
            <person name="Henrissat B."/>
            <person name="Morin E."/>
            <person name="Kohler A."/>
            <person name="Barry K."/>
            <person name="LaButti K."/>
            <person name="Morin E."/>
            <person name="Salamov A."/>
            <person name="Lipzen A."/>
            <person name="Mereny Z."/>
            <person name="Hegedus B."/>
            <person name="Baldrian P."/>
            <person name="Stursova M."/>
            <person name="Weitz H."/>
            <person name="Taylor A."/>
            <person name="Grigoriev I.V."/>
            <person name="Nagy L.G."/>
            <person name="Martin F."/>
            <person name="Kauserud H."/>
        </authorList>
    </citation>
    <scope>NUCLEOTIDE SEQUENCE</scope>
    <source>
        <strain evidence="3">CBHHK173m</strain>
    </source>
</reference>
<dbReference type="Proteomes" id="UP001222325">
    <property type="component" value="Unassembled WGS sequence"/>
</dbReference>
<keyword evidence="2" id="KW-0812">Transmembrane</keyword>
<organism evidence="3 4">
    <name type="scientific">Mycena belliarum</name>
    <dbReference type="NCBI Taxonomy" id="1033014"/>
    <lineage>
        <taxon>Eukaryota</taxon>
        <taxon>Fungi</taxon>
        <taxon>Dikarya</taxon>
        <taxon>Basidiomycota</taxon>
        <taxon>Agaricomycotina</taxon>
        <taxon>Agaricomycetes</taxon>
        <taxon>Agaricomycetidae</taxon>
        <taxon>Agaricales</taxon>
        <taxon>Marasmiineae</taxon>
        <taxon>Mycenaceae</taxon>
        <taxon>Mycena</taxon>
    </lineage>
</organism>
<evidence type="ECO:0000256" key="1">
    <source>
        <dbReference type="SAM" id="MobiDB-lite"/>
    </source>
</evidence>
<feature type="transmembrane region" description="Helical" evidence="2">
    <location>
        <begin position="6"/>
        <end position="26"/>
    </location>
</feature>
<sequence>MSIGLITMAAIGGIVVLARLGIVFVITKKRHRSTELQRPTSEQLRAKIGRSHDSAPGSHFSSIPRYGFPCEFTLPTYPPP</sequence>
<evidence type="ECO:0000313" key="4">
    <source>
        <dbReference type="Proteomes" id="UP001222325"/>
    </source>
</evidence>
<accession>A0AAD6U0D1</accession>
<name>A0AAD6U0D1_9AGAR</name>
<dbReference type="AlphaFoldDB" id="A0AAD6U0D1"/>
<evidence type="ECO:0000313" key="3">
    <source>
        <dbReference type="EMBL" id="KAJ7080426.1"/>
    </source>
</evidence>
<keyword evidence="4" id="KW-1185">Reference proteome</keyword>
<protein>
    <submittedName>
        <fullName evidence="3">Uncharacterized protein</fullName>
    </submittedName>
</protein>
<feature type="region of interest" description="Disordered" evidence="1">
    <location>
        <begin position="34"/>
        <end position="62"/>
    </location>
</feature>
<evidence type="ECO:0000256" key="2">
    <source>
        <dbReference type="SAM" id="Phobius"/>
    </source>
</evidence>
<gene>
    <name evidence="3" type="ORF">B0H15DRAFT_487208</name>
</gene>
<keyword evidence="2" id="KW-1133">Transmembrane helix</keyword>